<reference evidence="6" key="2">
    <citation type="journal article" date="2006" name="Mol. Biol. Evol.">
        <title>Evolution of the terminal regions of the Streptomyces linear chromosome.</title>
        <authorList>
            <person name="Choulet F."/>
            <person name="Aigle B."/>
            <person name="Gallois A."/>
            <person name="Mangenot S."/>
            <person name="Gerbaud C."/>
            <person name="Truong C."/>
            <person name="Francou F.X."/>
            <person name="Fourrier C."/>
            <person name="Guerineau M."/>
            <person name="Decaris B."/>
            <person name="Barbe V."/>
            <person name="Pernodet J.L."/>
            <person name="Leblond P."/>
        </authorList>
    </citation>
    <scope>NUCLEOTIDE SEQUENCE</scope>
    <source>
        <strain evidence="6">ATCC 23877</strain>
    </source>
</reference>
<dbReference type="InterPro" id="IPR041916">
    <property type="entry name" value="Anti_sigma_zinc_sf"/>
</dbReference>
<proteinExistence type="predicted"/>
<keyword evidence="1" id="KW-0805">Transcription regulation</keyword>
<name>A0ACM3_STRA7</name>
<evidence type="ECO:0000313" key="7">
    <source>
        <dbReference type="Proteomes" id="UP000061018"/>
    </source>
</evidence>
<evidence type="ECO:0008006" key="8">
    <source>
        <dbReference type="Google" id="ProtNLM"/>
    </source>
</evidence>
<dbReference type="EMBL" id="AM238664">
    <property type="protein sequence ID" value="CAJ88227.1"/>
    <property type="molecule type" value="Genomic_DNA"/>
</dbReference>
<evidence type="ECO:0000256" key="2">
    <source>
        <dbReference type="ARBA" id="ARBA00023163"/>
    </source>
</evidence>
<reference evidence="6" key="1">
    <citation type="journal article" date="2006" name="Microbiology (Mosc.)">
        <title>Multiple biosynthetic and uptake systems mediate siderophore-dependent iron acquisition in Streptomyces coelicolor A3(2) and Streptomyces ambofaciens ATCC 23877.</title>
        <authorList>
            <person name="Barona-Gomez F."/>
            <person name="Lautru S."/>
            <person name="Francou F.X."/>
            <person name="Leblond P."/>
            <person name="Pernodet J.L."/>
            <person name="Challis G.L."/>
        </authorList>
    </citation>
    <scope>NUCLEOTIDE SEQUENCE</scope>
    <source>
        <strain evidence="6">ATCC 23877</strain>
    </source>
</reference>
<feature type="transmembrane region" description="Helical" evidence="4">
    <location>
        <begin position="109"/>
        <end position="129"/>
    </location>
</feature>
<keyword evidence="2" id="KW-0804">Transcription</keyword>
<dbReference type="STRING" id="1889.SAM40697_6374"/>
<dbReference type="KEGG" id="samb:SAM23877_7073"/>
<sequence>MGHVESAHLVELALGNTSGDEDAGALRHIAACPFCREELTALTRLVNAARDAQAVDLATAPPARLWQRISEEVTRESRTLPHPGRRSAAGAACGDRLTRPAGVTGPGGLLAVALAAGAAAAAVAVRRWWTRTGQGRLRGPARQLHARTRTTPRTHPGRRRR</sequence>
<keyword evidence="4" id="KW-1133">Transmembrane helix</keyword>
<dbReference type="AlphaFoldDB" id="A0ACM3"/>
<evidence type="ECO:0000313" key="5">
    <source>
        <dbReference type="EMBL" id="AKZ60116.1"/>
    </source>
</evidence>
<dbReference type="EMBL" id="CP012382">
    <property type="protein sequence ID" value="AKZ60116.1"/>
    <property type="molecule type" value="Genomic_DNA"/>
</dbReference>
<organism evidence="6">
    <name type="scientific">Streptomyces ambofaciens (strain ATCC 23877 / 3486 / DSM 40053 / JCM 4204 / NBRC 12836 / NRRL B-2516)</name>
    <dbReference type="NCBI Taxonomy" id="278992"/>
    <lineage>
        <taxon>Bacteria</taxon>
        <taxon>Bacillati</taxon>
        <taxon>Actinomycetota</taxon>
        <taxon>Actinomycetes</taxon>
        <taxon>Kitasatosporales</taxon>
        <taxon>Streptomycetaceae</taxon>
        <taxon>Streptomyces</taxon>
    </lineage>
</organism>
<keyword evidence="4" id="KW-0472">Membrane</keyword>
<evidence type="ECO:0000256" key="4">
    <source>
        <dbReference type="SAM" id="Phobius"/>
    </source>
</evidence>
<keyword evidence="4" id="KW-0812">Transmembrane</keyword>
<feature type="region of interest" description="Disordered" evidence="3">
    <location>
        <begin position="134"/>
        <end position="161"/>
    </location>
</feature>
<dbReference type="RefSeq" id="WP_063796802.1">
    <property type="nucleotide sequence ID" value="NZ_CP012382.1"/>
</dbReference>
<accession>A0ACM3</accession>
<protein>
    <recommendedName>
        <fullName evidence="8">Zinc-finger domain-containing protein</fullName>
    </recommendedName>
</protein>
<dbReference type="Gene3D" id="1.10.10.1320">
    <property type="entry name" value="Anti-sigma factor, zinc-finger domain"/>
    <property type="match status" value="1"/>
</dbReference>
<reference evidence="7" key="3">
    <citation type="journal article" date="2015" name="J. Biotechnol.">
        <title>Complete genome sequence of Streptomyces ambofaciens ATCC 23877, the spiramycin producer.</title>
        <authorList>
            <person name="Thibessard A."/>
            <person name="Haas D."/>
            <person name="Gerbaud C."/>
            <person name="Aigle B."/>
            <person name="Lautru S."/>
            <person name="Pernodet J.L."/>
            <person name="Leblond P."/>
        </authorList>
    </citation>
    <scope>NUCLEOTIDE SEQUENCE [LARGE SCALE GENOMIC DNA]</scope>
    <source>
        <strain evidence="7">ATCC 23877 / 3486 / DSM 40053 / JCM 4204 / NBRC 12836 / NRRL B-2516</strain>
    </source>
</reference>
<gene>
    <name evidence="5" type="ORF">SAM23877_7073</name>
    <name evidence="6" type="ORF">SAMR0517</name>
</gene>
<reference evidence="5" key="4">
    <citation type="submission" date="2015-07" db="EMBL/GenBank/DDBJ databases">
        <title>Complete genome sequence of Streptomyces ambofaciens ATCC 23877, the spiramycin producer.</title>
        <authorList>
            <person name="Thibessard A."/>
            <person name="Haas D."/>
            <person name="Gerbaud C."/>
            <person name="Aigle B."/>
            <person name="Lautru S."/>
            <person name="Pernodet J.-L."/>
            <person name="Leblond P."/>
        </authorList>
    </citation>
    <scope>NUCLEOTIDE SEQUENCE [LARGE SCALE GENOMIC DNA]</scope>
    <source>
        <strain evidence="5">ATCC 23877</strain>
    </source>
</reference>
<evidence type="ECO:0000313" key="6">
    <source>
        <dbReference type="EMBL" id="CAJ88227.1"/>
    </source>
</evidence>
<feature type="compositionally biased region" description="Basic residues" evidence="3">
    <location>
        <begin position="144"/>
        <end position="161"/>
    </location>
</feature>
<dbReference type="Proteomes" id="UP000061018">
    <property type="component" value="Chromosome"/>
</dbReference>
<evidence type="ECO:0000256" key="3">
    <source>
        <dbReference type="SAM" id="MobiDB-lite"/>
    </source>
</evidence>
<evidence type="ECO:0000256" key="1">
    <source>
        <dbReference type="ARBA" id="ARBA00023015"/>
    </source>
</evidence>
<feature type="region of interest" description="Disordered" evidence="3">
    <location>
        <begin position="76"/>
        <end position="97"/>
    </location>
</feature>